<feature type="transmembrane region" description="Helical" evidence="7">
    <location>
        <begin position="317"/>
        <end position="334"/>
    </location>
</feature>
<evidence type="ECO:0000256" key="7">
    <source>
        <dbReference type="SAM" id="Phobius"/>
    </source>
</evidence>
<dbReference type="PANTHER" id="PTHR11119">
    <property type="entry name" value="XANTHINE-URACIL / VITAMIN C PERMEASE FAMILY MEMBER"/>
    <property type="match status" value="1"/>
</dbReference>
<feature type="transmembrane region" description="Helical" evidence="7">
    <location>
        <begin position="669"/>
        <end position="689"/>
    </location>
</feature>
<feature type="compositionally biased region" description="Low complexity" evidence="6">
    <location>
        <begin position="44"/>
        <end position="55"/>
    </location>
</feature>
<name>A0A5J9VLU4_9POAL</name>
<evidence type="ECO:0000256" key="1">
    <source>
        <dbReference type="ARBA" id="ARBA00004141"/>
    </source>
</evidence>
<evidence type="ECO:0000256" key="5">
    <source>
        <dbReference type="ARBA" id="ARBA00023136"/>
    </source>
</evidence>
<keyword evidence="4 7" id="KW-1133">Transmembrane helix</keyword>
<dbReference type="Gramene" id="TVU36436">
    <property type="protein sequence ID" value="TVU36436"/>
    <property type="gene ID" value="EJB05_18370"/>
</dbReference>
<reference evidence="8 9" key="1">
    <citation type="journal article" date="2019" name="Sci. Rep.">
        <title>A high-quality genome of Eragrostis curvula grass provides insights into Poaceae evolution and supports new strategies to enhance forage quality.</title>
        <authorList>
            <person name="Carballo J."/>
            <person name="Santos B.A.C.M."/>
            <person name="Zappacosta D."/>
            <person name="Garbus I."/>
            <person name="Selva J.P."/>
            <person name="Gallo C.A."/>
            <person name="Diaz A."/>
            <person name="Albertini E."/>
            <person name="Caccamo M."/>
            <person name="Echenique V."/>
        </authorList>
    </citation>
    <scope>NUCLEOTIDE SEQUENCE [LARGE SCALE GENOMIC DNA]</scope>
    <source>
        <strain evidence="9">cv. Victoria</strain>
        <tissue evidence="8">Leaf</tissue>
    </source>
</reference>
<sequence length="739" mass="78979">MSSLPQSRRGRPGPWPPAQPPQPQAQPLSWARRTGFQSRVSGESLPSAAASAPNSGQVPLPRPVEPAADLESGQPARPTTTLPPPPAAAAAAAAAPAPGAGNVERQRAPPPPPPQARTRRRESDGGRPNGQAAQPSLPQLLEEEEAPERPAHVKYELRDTPGVFPLVIYGFQHYVSMLGSIILIPLVMVPAMGGSADDMAAVVSTVLLVTGVTTLLHMFCGTRLPLVQGPSFVYLAPALAIINSPEFFGLNDNNFKHIMKHLQGAIIIGGAFQVILGYTGLMSLFLKLINPVVVSPTVAAVGLSFFSYGFAKIGTCIEMGILQLLMVVIFALYLRKIKLFGYRVFLIYAVPLGLGITWAVAFVLTATGVYSYKGCDANIPASNNISSFCRKHVLRMKSCRVDTSHALSSSPWFRFPYPLQWGTPVFSWKMGLVMCVVSIIASVDSVGSYHASSLFVATRPPTSGVVSRGIGVEGVSTVLAGLWGTGVGSATVTENVHTIAVTKMGSRRAVGFGAILLVLFSIVAATVFAVISSAAATVFAVIFLQLQRDEHARIIAYIHLAYRHYIDSFVGKVGAFIASIPDVMVAALLCFMWAMLCALGLSNLRYSATGSSRNSIIVGLALFLSLSVPSYFQQYGVRPSANSSVPTYFQPYNVASHGPVHTGSGGVNYVLNTLLSLNMVIAFLVALVLDNTVPGGRQERGLYVWSEAEAARRESAVMKDYELPFKIGHAFRWVKCVGL</sequence>
<dbReference type="Proteomes" id="UP000324897">
    <property type="component" value="Unassembled WGS sequence"/>
</dbReference>
<feature type="transmembrane region" description="Helical" evidence="7">
    <location>
        <begin position="262"/>
        <end position="281"/>
    </location>
</feature>
<dbReference type="AlphaFoldDB" id="A0A5J9VLU4"/>
<feature type="transmembrane region" description="Helical" evidence="7">
    <location>
        <begin position="425"/>
        <end position="443"/>
    </location>
</feature>
<dbReference type="GO" id="GO:0016020">
    <property type="term" value="C:membrane"/>
    <property type="evidence" value="ECO:0007669"/>
    <property type="project" value="UniProtKB-SubCell"/>
</dbReference>
<feature type="transmembrane region" description="Helical" evidence="7">
    <location>
        <begin position="346"/>
        <end position="370"/>
    </location>
</feature>
<feature type="transmembrane region" description="Helical" evidence="7">
    <location>
        <begin position="510"/>
        <end position="543"/>
    </location>
</feature>
<dbReference type="EMBL" id="RWGY01000009">
    <property type="protein sequence ID" value="TVU36436.1"/>
    <property type="molecule type" value="Genomic_DNA"/>
</dbReference>
<protein>
    <recommendedName>
        <fullName evidence="10">Nucleobase-ascorbate transporter 12</fullName>
    </recommendedName>
</protein>
<feature type="transmembrane region" description="Helical" evidence="7">
    <location>
        <begin position="583"/>
        <end position="604"/>
    </location>
</feature>
<accession>A0A5J9VLU4</accession>
<feature type="transmembrane region" description="Helical" evidence="7">
    <location>
        <begin position="616"/>
        <end position="632"/>
    </location>
</feature>
<gene>
    <name evidence="8" type="ORF">EJB05_18370</name>
</gene>
<dbReference type="OrthoDB" id="756838at2759"/>
<feature type="transmembrane region" description="Helical" evidence="7">
    <location>
        <begin position="232"/>
        <end position="250"/>
    </location>
</feature>
<keyword evidence="5 7" id="KW-0472">Membrane</keyword>
<feature type="transmembrane region" description="Helical" evidence="7">
    <location>
        <begin position="199"/>
        <end position="220"/>
    </location>
</feature>
<proteinExistence type="inferred from homology"/>
<feature type="transmembrane region" description="Helical" evidence="7">
    <location>
        <begin position="288"/>
        <end position="311"/>
    </location>
</feature>
<feature type="region of interest" description="Disordered" evidence="6">
    <location>
        <begin position="1"/>
        <end position="148"/>
    </location>
</feature>
<keyword evidence="3 7" id="KW-0812">Transmembrane</keyword>
<comment type="caution">
    <text evidence="8">The sequence shown here is derived from an EMBL/GenBank/DDBJ whole genome shotgun (WGS) entry which is preliminary data.</text>
</comment>
<feature type="compositionally biased region" description="Low complexity" evidence="6">
    <location>
        <begin position="88"/>
        <end position="100"/>
    </location>
</feature>
<evidence type="ECO:0000313" key="8">
    <source>
        <dbReference type="EMBL" id="TVU36436.1"/>
    </source>
</evidence>
<evidence type="ECO:0000256" key="4">
    <source>
        <dbReference type="ARBA" id="ARBA00022989"/>
    </source>
</evidence>
<evidence type="ECO:0000256" key="6">
    <source>
        <dbReference type="SAM" id="MobiDB-lite"/>
    </source>
</evidence>
<organism evidence="8 9">
    <name type="scientific">Eragrostis curvula</name>
    <name type="common">weeping love grass</name>
    <dbReference type="NCBI Taxonomy" id="38414"/>
    <lineage>
        <taxon>Eukaryota</taxon>
        <taxon>Viridiplantae</taxon>
        <taxon>Streptophyta</taxon>
        <taxon>Embryophyta</taxon>
        <taxon>Tracheophyta</taxon>
        <taxon>Spermatophyta</taxon>
        <taxon>Magnoliopsida</taxon>
        <taxon>Liliopsida</taxon>
        <taxon>Poales</taxon>
        <taxon>Poaceae</taxon>
        <taxon>PACMAD clade</taxon>
        <taxon>Chloridoideae</taxon>
        <taxon>Eragrostideae</taxon>
        <taxon>Eragrostidinae</taxon>
        <taxon>Eragrostis</taxon>
    </lineage>
</organism>
<evidence type="ECO:0000256" key="2">
    <source>
        <dbReference type="ARBA" id="ARBA00008821"/>
    </source>
</evidence>
<evidence type="ECO:0008006" key="10">
    <source>
        <dbReference type="Google" id="ProtNLM"/>
    </source>
</evidence>
<dbReference type="InterPro" id="IPR006043">
    <property type="entry name" value="NCS2"/>
</dbReference>
<dbReference type="Pfam" id="PF00860">
    <property type="entry name" value="Xan_ur_permease"/>
    <property type="match status" value="2"/>
</dbReference>
<comment type="similarity">
    <text evidence="2">Belongs to the nucleobase:cation symporter-2 (NCS2) (TC 2.A.40) family.</text>
</comment>
<evidence type="ECO:0000256" key="3">
    <source>
        <dbReference type="ARBA" id="ARBA00022692"/>
    </source>
</evidence>
<comment type="subcellular location">
    <subcellularLocation>
        <location evidence="1">Membrane</location>
        <topology evidence="1">Multi-pass membrane protein</topology>
    </subcellularLocation>
</comment>
<evidence type="ECO:0000313" key="9">
    <source>
        <dbReference type="Proteomes" id="UP000324897"/>
    </source>
</evidence>
<keyword evidence="9" id="KW-1185">Reference proteome</keyword>
<feature type="compositionally biased region" description="Pro residues" evidence="6">
    <location>
        <begin position="13"/>
        <end position="24"/>
    </location>
</feature>
<dbReference type="GO" id="GO:0022857">
    <property type="term" value="F:transmembrane transporter activity"/>
    <property type="evidence" value="ECO:0007669"/>
    <property type="project" value="InterPro"/>
</dbReference>